<comment type="caution">
    <text evidence="6">The sequence shown here is derived from an EMBL/GenBank/DDBJ whole genome shotgun (WGS) entry which is preliminary data.</text>
</comment>
<reference evidence="6 7" key="1">
    <citation type="journal article" date="2019" name="Int. J. Syst. Evol. Microbiol.">
        <title>The Global Catalogue of Microorganisms (GCM) 10K type strain sequencing project: providing services to taxonomists for standard genome sequencing and annotation.</title>
        <authorList>
            <consortium name="The Broad Institute Genomics Platform"/>
            <consortium name="The Broad Institute Genome Sequencing Center for Infectious Disease"/>
            <person name="Wu L."/>
            <person name="Ma J."/>
        </authorList>
    </citation>
    <scope>NUCLEOTIDE SEQUENCE [LARGE SCALE GENOMIC DNA]</scope>
    <source>
        <strain evidence="6 7">RDMS1</strain>
    </source>
</reference>
<dbReference type="AlphaFoldDB" id="A0ABD5YI96"/>
<comment type="subcellular location">
    <subcellularLocation>
        <location evidence="1">Membrane</location>
        <topology evidence="1">Multi-pass membrane protein</topology>
    </subcellularLocation>
</comment>
<feature type="transmembrane region" description="Helical" evidence="5">
    <location>
        <begin position="58"/>
        <end position="81"/>
    </location>
</feature>
<name>A0ABD5YI96_9EURY</name>
<dbReference type="InterPro" id="IPR032808">
    <property type="entry name" value="DoxX"/>
</dbReference>
<evidence type="ECO:0000313" key="7">
    <source>
        <dbReference type="Proteomes" id="UP001596417"/>
    </source>
</evidence>
<evidence type="ECO:0000256" key="5">
    <source>
        <dbReference type="SAM" id="Phobius"/>
    </source>
</evidence>
<sequence length="143" mass="14970">MTENTTPPARDEDHESSRRRSTTYALWGVQGLLALLFLLVGGMKLIQSSEMVTAQSPVALPVLFVRFIGVAEVLGALGLVLPSVTGIRQNLTPLAATGLVIIMCGATVLTLVSGAVAPAIFPLVVGLLAAFVAYGHWNVISNS</sequence>
<dbReference type="EMBL" id="JBHTAX010000001">
    <property type="protein sequence ID" value="MFC7188983.1"/>
    <property type="molecule type" value="Genomic_DNA"/>
</dbReference>
<evidence type="ECO:0000313" key="6">
    <source>
        <dbReference type="EMBL" id="MFC7188983.1"/>
    </source>
</evidence>
<dbReference type="GO" id="GO:0016020">
    <property type="term" value="C:membrane"/>
    <property type="evidence" value="ECO:0007669"/>
    <property type="project" value="UniProtKB-SubCell"/>
</dbReference>
<dbReference type="GeneID" id="76198547"/>
<feature type="transmembrane region" description="Helical" evidence="5">
    <location>
        <begin position="119"/>
        <end position="137"/>
    </location>
</feature>
<dbReference type="RefSeq" id="WP_264555196.1">
    <property type="nucleotide sequence ID" value="NZ_CP109979.1"/>
</dbReference>
<evidence type="ECO:0000256" key="4">
    <source>
        <dbReference type="ARBA" id="ARBA00023136"/>
    </source>
</evidence>
<protein>
    <submittedName>
        <fullName evidence="6">DoxX family protein</fullName>
    </submittedName>
</protein>
<accession>A0ABD5YI96</accession>
<evidence type="ECO:0000256" key="1">
    <source>
        <dbReference type="ARBA" id="ARBA00004141"/>
    </source>
</evidence>
<feature type="transmembrane region" description="Helical" evidence="5">
    <location>
        <begin position="93"/>
        <end position="113"/>
    </location>
</feature>
<proteinExistence type="predicted"/>
<keyword evidence="2 5" id="KW-0812">Transmembrane</keyword>
<evidence type="ECO:0000256" key="3">
    <source>
        <dbReference type="ARBA" id="ARBA00022989"/>
    </source>
</evidence>
<evidence type="ECO:0000256" key="2">
    <source>
        <dbReference type="ARBA" id="ARBA00022692"/>
    </source>
</evidence>
<dbReference type="Proteomes" id="UP001596417">
    <property type="component" value="Unassembled WGS sequence"/>
</dbReference>
<keyword evidence="3 5" id="KW-1133">Transmembrane helix</keyword>
<keyword evidence="4 5" id="KW-0472">Membrane</keyword>
<feature type="transmembrane region" description="Helical" evidence="5">
    <location>
        <begin position="24"/>
        <end position="46"/>
    </location>
</feature>
<keyword evidence="7" id="KW-1185">Reference proteome</keyword>
<dbReference type="Pfam" id="PF13564">
    <property type="entry name" value="DoxX_2"/>
    <property type="match status" value="1"/>
</dbReference>
<organism evidence="6 7">
    <name type="scientific">Halocatena marina</name>
    <dbReference type="NCBI Taxonomy" id="2934937"/>
    <lineage>
        <taxon>Archaea</taxon>
        <taxon>Methanobacteriati</taxon>
        <taxon>Methanobacteriota</taxon>
        <taxon>Stenosarchaea group</taxon>
        <taxon>Halobacteria</taxon>
        <taxon>Halobacteriales</taxon>
        <taxon>Natronomonadaceae</taxon>
        <taxon>Halocatena</taxon>
    </lineage>
</organism>
<gene>
    <name evidence="6" type="ORF">ACFQL7_03395</name>
</gene>